<dbReference type="InterPro" id="IPR005183">
    <property type="entry name" value="DUF305_CopM-like"/>
</dbReference>
<dbReference type="Pfam" id="PF03713">
    <property type="entry name" value="DUF305"/>
    <property type="match status" value="1"/>
</dbReference>
<name>A0A7W9C7E5_9CAUL</name>
<dbReference type="AlphaFoldDB" id="A0A7W9C7E5"/>
<evidence type="ECO:0000313" key="3">
    <source>
        <dbReference type="EMBL" id="MBB5740256.1"/>
    </source>
</evidence>
<dbReference type="PANTHER" id="PTHR36933">
    <property type="entry name" value="SLL0788 PROTEIN"/>
    <property type="match status" value="1"/>
</dbReference>
<dbReference type="RefSeq" id="WP_035307825.1">
    <property type="nucleotide sequence ID" value="NZ_CAJFZW010000001.1"/>
</dbReference>
<feature type="region of interest" description="Disordered" evidence="1">
    <location>
        <begin position="30"/>
        <end position="59"/>
    </location>
</feature>
<accession>A0A7W9C7E5</accession>
<evidence type="ECO:0000256" key="1">
    <source>
        <dbReference type="SAM" id="MobiDB-lite"/>
    </source>
</evidence>
<dbReference type="GeneID" id="88840136"/>
<dbReference type="Gene3D" id="1.20.1260.10">
    <property type="match status" value="1"/>
</dbReference>
<dbReference type="EMBL" id="JACHOQ010000003">
    <property type="protein sequence ID" value="MBB5740256.1"/>
    <property type="molecule type" value="Genomic_DNA"/>
</dbReference>
<proteinExistence type="predicted"/>
<gene>
    <name evidence="3" type="ORF">GGQ93_001970</name>
</gene>
<evidence type="ECO:0000259" key="2">
    <source>
        <dbReference type="Pfam" id="PF03713"/>
    </source>
</evidence>
<keyword evidence="4" id="KW-1185">Reference proteome</keyword>
<sequence length="145" mass="15708">MKRLGWVGVIAAFLLISVFGFGMLSRQGRPAPEPTAVDARPIDQHAGHGDAASDNPATRSYKEANERMHAAMNIDYSGDADVDFMRGMIAHHEGAVAMARIALDQGSDPEVKGLAEEIIRTQEAEIVRMRVWLANRAARPADAQG</sequence>
<organism evidence="3 4">
    <name type="scientific">Brevundimonas aurantiaca</name>
    <dbReference type="NCBI Taxonomy" id="74316"/>
    <lineage>
        <taxon>Bacteria</taxon>
        <taxon>Pseudomonadati</taxon>
        <taxon>Pseudomonadota</taxon>
        <taxon>Alphaproteobacteria</taxon>
        <taxon>Caulobacterales</taxon>
        <taxon>Caulobacteraceae</taxon>
        <taxon>Brevundimonas</taxon>
    </lineage>
</organism>
<dbReference type="InterPro" id="IPR012347">
    <property type="entry name" value="Ferritin-like"/>
</dbReference>
<evidence type="ECO:0000313" key="4">
    <source>
        <dbReference type="Proteomes" id="UP000527324"/>
    </source>
</evidence>
<reference evidence="3 4" key="1">
    <citation type="submission" date="2020-08" db="EMBL/GenBank/DDBJ databases">
        <title>Genomic Encyclopedia of Type Strains, Phase IV (KMG-IV): sequencing the most valuable type-strain genomes for metagenomic binning, comparative biology and taxonomic classification.</title>
        <authorList>
            <person name="Goeker M."/>
        </authorList>
    </citation>
    <scope>NUCLEOTIDE SEQUENCE [LARGE SCALE GENOMIC DNA]</scope>
    <source>
        <strain evidence="3 4">DSM 4731</strain>
    </source>
</reference>
<dbReference type="PANTHER" id="PTHR36933:SF1">
    <property type="entry name" value="SLL0788 PROTEIN"/>
    <property type="match status" value="1"/>
</dbReference>
<protein>
    <recommendedName>
        <fullName evidence="2">DUF305 domain-containing protein</fullName>
    </recommendedName>
</protein>
<comment type="caution">
    <text evidence="3">The sequence shown here is derived from an EMBL/GenBank/DDBJ whole genome shotgun (WGS) entry which is preliminary data.</text>
</comment>
<dbReference type="Proteomes" id="UP000527324">
    <property type="component" value="Unassembled WGS sequence"/>
</dbReference>
<feature type="domain" description="DUF305" evidence="2">
    <location>
        <begin position="60"/>
        <end position="133"/>
    </location>
</feature>